<sequence length="160" mass="18814">MMQISDFDDEKNGLLLFKPLEYALDHFQISFIRDDSDVFRLKLFDPSIKDTRIIDLKDRKGHDVLTTERRGLLLNSVSRAKQACTFDMETTFGNLDGKPLVFTGLERPFYRCLNLQARVARMIALKKNRIDASYDFEDFWTEVSLDDKMEMFYRSFTEAL</sequence>
<dbReference type="AlphaFoldDB" id="A0A9W7CQ81"/>
<dbReference type="EMBL" id="BSXW01001354">
    <property type="protein sequence ID" value="GMF36086.1"/>
    <property type="molecule type" value="Genomic_DNA"/>
</dbReference>
<evidence type="ECO:0000313" key="1">
    <source>
        <dbReference type="EMBL" id="GMF36086.1"/>
    </source>
</evidence>
<dbReference type="OrthoDB" id="151325at2759"/>
<evidence type="ECO:0000313" key="2">
    <source>
        <dbReference type="Proteomes" id="UP001165083"/>
    </source>
</evidence>
<gene>
    <name evidence="1" type="ORF">Plil01_001528100</name>
</gene>
<reference evidence="1" key="1">
    <citation type="submission" date="2023-04" db="EMBL/GenBank/DDBJ databases">
        <title>Phytophthora lilii NBRC 32176.</title>
        <authorList>
            <person name="Ichikawa N."/>
            <person name="Sato H."/>
            <person name="Tonouchi N."/>
        </authorList>
    </citation>
    <scope>NUCLEOTIDE SEQUENCE</scope>
    <source>
        <strain evidence="1">NBRC 32176</strain>
    </source>
</reference>
<comment type="caution">
    <text evidence="1">The sequence shown here is derived from an EMBL/GenBank/DDBJ whole genome shotgun (WGS) entry which is preliminary data.</text>
</comment>
<keyword evidence="2" id="KW-1185">Reference proteome</keyword>
<dbReference type="Proteomes" id="UP001165083">
    <property type="component" value="Unassembled WGS sequence"/>
</dbReference>
<name>A0A9W7CQ81_9STRA</name>
<proteinExistence type="predicted"/>
<organism evidence="1 2">
    <name type="scientific">Phytophthora lilii</name>
    <dbReference type="NCBI Taxonomy" id="2077276"/>
    <lineage>
        <taxon>Eukaryota</taxon>
        <taxon>Sar</taxon>
        <taxon>Stramenopiles</taxon>
        <taxon>Oomycota</taxon>
        <taxon>Peronosporomycetes</taxon>
        <taxon>Peronosporales</taxon>
        <taxon>Peronosporaceae</taxon>
        <taxon>Phytophthora</taxon>
    </lineage>
</organism>
<accession>A0A9W7CQ81</accession>
<protein>
    <submittedName>
        <fullName evidence="1">Unnamed protein product</fullName>
    </submittedName>
</protein>